<organism evidence="2 3">
    <name type="scientific">Vibrio panuliri</name>
    <dbReference type="NCBI Taxonomy" id="1381081"/>
    <lineage>
        <taxon>Bacteria</taxon>
        <taxon>Pseudomonadati</taxon>
        <taxon>Pseudomonadota</taxon>
        <taxon>Gammaproteobacteria</taxon>
        <taxon>Vibrionales</taxon>
        <taxon>Vibrionaceae</taxon>
        <taxon>Vibrio</taxon>
    </lineage>
</organism>
<proteinExistence type="predicted"/>
<dbReference type="RefSeq" id="WP_075714609.1">
    <property type="nucleotide sequence ID" value="NZ_AP019654.1"/>
</dbReference>
<keyword evidence="3" id="KW-1185">Reference proteome</keyword>
<dbReference type="InterPro" id="IPR028098">
    <property type="entry name" value="Glyco_trans_4-like_N"/>
</dbReference>
<evidence type="ECO:0000313" key="2">
    <source>
        <dbReference type="EMBL" id="OLQ93880.1"/>
    </source>
</evidence>
<dbReference type="Gene3D" id="3.40.50.2000">
    <property type="entry name" value="Glycogen Phosphorylase B"/>
    <property type="match status" value="1"/>
</dbReference>
<protein>
    <recommendedName>
        <fullName evidence="1">Glycosyltransferase subfamily 4-like N-terminal domain-containing protein</fullName>
    </recommendedName>
</protein>
<dbReference type="Pfam" id="PF13439">
    <property type="entry name" value="Glyco_transf_4"/>
    <property type="match status" value="1"/>
</dbReference>
<evidence type="ECO:0000313" key="3">
    <source>
        <dbReference type="Proteomes" id="UP000186039"/>
    </source>
</evidence>
<name>A0ABX3FIY7_9VIBR</name>
<dbReference type="EMBL" id="MJMH01000144">
    <property type="protein sequence ID" value="OLQ93880.1"/>
    <property type="molecule type" value="Genomic_DNA"/>
</dbReference>
<accession>A0ABX3FIY7</accession>
<gene>
    <name evidence="2" type="ORF">BIY20_08035</name>
</gene>
<evidence type="ECO:0000259" key="1">
    <source>
        <dbReference type="Pfam" id="PF13439"/>
    </source>
</evidence>
<reference evidence="2 3" key="1">
    <citation type="submission" date="2016-09" db="EMBL/GenBank/DDBJ databases">
        <title>Genomic Taxonomy of the Vibrionaceae.</title>
        <authorList>
            <person name="Gonzalez-Castillo A."/>
            <person name="Gomez-Gil B."/>
            <person name="Enciso-Ibarra K."/>
        </authorList>
    </citation>
    <scope>NUCLEOTIDE SEQUENCE [LARGE SCALE GENOMIC DNA]</scope>
    <source>
        <strain evidence="2 3">CAIM 1902</strain>
    </source>
</reference>
<dbReference type="SUPFAM" id="SSF53756">
    <property type="entry name" value="UDP-Glycosyltransferase/glycogen phosphorylase"/>
    <property type="match status" value="1"/>
</dbReference>
<comment type="caution">
    <text evidence="2">The sequence shown here is derived from an EMBL/GenBank/DDBJ whole genome shotgun (WGS) entry which is preliminary data.</text>
</comment>
<feature type="domain" description="Glycosyltransferase subfamily 4-like N-terminal" evidence="1">
    <location>
        <begin position="16"/>
        <end position="176"/>
    </location>
</feature>
<dbReference type="Proteomes" id="UP000186039">
    <property type="component" value="Unassembled WGS sequence"/>
</dbReference>
<sequence>MKKINIAFVNIMDCYSGGEKVLERIVNNIDREKFHPIVVSRNTDFLNSIEVGHEQLIVINRSFQLGLSRSPMILFKLIANFFQAFLICFKLSMLHKVKVVHSNSLISNVYFSLFSRMFGMKFIGYSHEVRYGLAYKVLHRYLSLTSSKIITVSEAVRKSWIHNGADEKKVITIYNGL</sequence>